<dbReference type="InterPro" id="IPR007246">
    <property type="entry name" value="Gaa1"/>
</dbReference>
<keyword evidence="1" id="KW-0812">Transmembrane</keyword>
<name>A0ABP0ECU8_9ASCO</name>
<gene>
    <name evidence="2" type="primary">GAA1</name>
    <name evidence="2" type="ORF">CAAN4_E04588</name>
</gene>
<feature type="transmembrane region" description="Helical" evidence="1">
    <location>
        <begin position="535"/>
        <end position="559"/>
    </location>
</feature>
<proteinExistence type="predicted"/>
<feature type="transmembrane region" description="Helical" evidence="1">
    <location>
        <begin position="482"/>
        <end position="498"/>
    </location>
</feature>
<evidence type="ECO:0000256" key="1">
    <source>
        <dbReference type="SAM" id="Phobius"/>
    </source>
</evidence>
<dbReference type="EMBL" id="OZ004257">
    <property type="protein sequence ID" value="CAK7907236.1"/>
    <property type="molecule type" value="Genomic_DNA"/>
</dbReference>
<dbReference type="PANTHER" id="PTHR13304">
    <property type="entry name" value="GLYCOSYLPHOSPHATIDYLINOSITOL ANCHOR ATTACHMENT 1 PROTEIN"/>
    <property type="match status" value="1"/>
</dbReference>
<evidence type="ECO:0000313" key="2">
    <source>
        <dbReference type="EMBL" id="CAK7907236.1"/>
    </source>
</evidence>
<feature type="transmembrane region" description="Helical" evidence="1">
    <location>
        <begin position="426"/>
        <end position="445"/>
    </location>
</feature>
<sequence>MALAEQISRKVHKLGLVPKFIRLLPVFSAVLALASVAWILVLPLEGNYRTTYISENALMPAQANSYFRESEWNIVRGYRTEVKNFETWKLSERNSVVEGWLQDIGLKTGYFEDTLYAIMHAPRGDHTESMVVAVPWTTSDLKYNEGGVALGAALARYFSRMSIWSKNIVFVFPEDGSVSLRSWVAAYHTSLDLTAGSIDAAIVMEFGGSSDYFESYEISYEGLNGQLPNLDLMNTANLVGFHEGLKYSIQSTPSSEIEKNTYYTRLRTLVKGIVNLTLTGLYKPTNGCESFSGWQIQAITLKARGTEGAPDITQFGRIVDSTLRSVNNLLEKFHQSFFFYLMLSPRYFVSIGTYLPAAALVAAAFAFSALGCVLNSGVPTKQITSEIGPLLAYFTGIGAFCYLLAVGLPYITWLSSGDDEAATVTFILYGLTFLTGTVSLLPLINARNRRYFKFSKAITFSLLAIGLFYLAMLVFALLIVHFSLALCVGFLALPLTWIQPIITSSQRATPIVLTQPEKSDPLSRFIKFVDANKPIIKVVLCLVCSSPFFVIYLIGNYLFSTKDTNGVVMLMRGLLTSWDELQCWTWFVIVLGWLPAWLSVGLCCTFGDFSTTAKLKKQ</sequence>
<protein>
    <submittedName>
        <fullName evidence="2">GPI transamidase component Gaa1p</fullName>
    </submittedName>
</protein>
<evidence type="ECO:0000313" key="3">
    <source>
        <dbReference type="Proteomes" id="UP001497600"/>
    </source>
</evidence>
<dbReference type="PANTHER" id="PTHR13304:SF0">
    <property type="entry name" value="GLYCOSYLPHOSPHATIDYLINOSITOL ANCHOR ATTACHMENT 1 PROTEIN"/>
    <property type="match status" value="1"/>
</dbReference>
<feature type="transmembrane region" description="Helical" evidence="1">
    <location>
        <begin position="390"/>
        <end position="414"/>
    </location>
</feature>
<feature type="transmembrane region" description="Helical" evidence="1">
    <location>
        <begin position="457"/>
        <end position="476"/>
    </location>
</feature>
<keyword evidence="3" id="KW-1185">Reference proteome</keyword>
<dbReference type="Pfam" id="PF04114">
    <property type="entry name" value="Gaa1"/>
    <property type="match status" value="1"/>
</dbReference>
<keyword evidence="1" id="KW-0472">Membrane</keyword>
<feature type="transmembrane region" description="Helical" evidence="1">
    <location>
        <begin position="584"/>
        <end position="609"/>
    </location>
</feature>
<organism evidence="2 3">
    <name type="scientific">[Candida] anglica</name>
    <dbReference type="NCBI Taxonomy" id="148631"/>
    <lineage>
        <taxon>Eukaryota</taxon>
        <taxon>Fungi</taxon>
        <taxon>Dikarya</taxon>
        <taxon>Ascomycota</taxon>
        <taxon>Saccharomycotina</taxon>
        <taxon>Pichiomycetes</taxon>
        <taxon>Debaryomycetaceae</taxon>
        <taxon>Kurtzmaniella</taxon>
    </lineage>
</organism>
<reference evidence="2 3" key="1">
    <citation type="submission" date="2024-01" db="EMBL/GenBank/DDBJ databases">
        <authorList>
            <consortium name="Genoscope - CEA"/>
            <person name="William W."/>
        </authorList>
    </citation>
    <scope>NUCLEOTIDE SEQUENCE [LARGE SCALE GENOMIC DNA]</scope>
    <source>
        <strain evidence="2 3">29B2s-10</strain>
    </source>
</reference>
<feature type="transmembrane region" description="Helical" evidence="1">
    <location>
        <begin position="354"/>
        <end position="378"/>
    </location>
</feature>
<keyword evidence="1" id="KW-1133">Transmembrane helix</keyword>
<dbReference type="PIRSF" id="PIRSF036762">
    <property type="entry name" value="GAA1"/>
    <property type="match status" value="1"/>
</dbReference>
<dbReference type="Proteomes" id="UP001497600">
    <property type="component" value="Chromosome E"/>
</dbReference>
<feature type="transmembrane region" description="Helical" evidence="1">
    <location>
        <begin position="20"/>
        <end position="41"/>
    </location>
</feature>
<accession>A0ABP0ECU8</accession>